<organism evidence="2 3">
    <name type="scientific">Onychostoma macrolepis</name>
    <dbReference type="NCBI Taxonomy" id="369639"/>
    <lineage>
        <taxon>Eukaryota</taxon>
        <taxon>Metazoa</taxon>
        <taxon>Chordata</taxon>
        <taxon>Craniata</taxon>
        <taxon>Vertebrata</taxon>
        <taxon>Euteleostomi</taxon>
        <taxon>Actinopterygii</taxon>
        <taxon>Neopterygii</taxon>
        <taxon>Teleostei</taxon>
        <taxon>Ostariophysi</taxon>
        <taxon>Cypriniformes</taxon>
        <taxon>Cyprinidae</taxon>
        <taxon>Acrossocheilinae</taxon>
        <taxon>Onychostoma</taxon>
    </lineage>
</organism>
<evidence type="ECO:0000313" key="3">
    <source>
        <dbReference type="Proteomes" id="UP000579812"/>
    </source>
</evidence>
<accession>A0A7J6BXA9</accession>
<dbReference type="AlphaFoldDB" id="A0A7J6BXA9"/>
<dbReference type="Proteomes" id="UP000579812">
    <property type="component" value="Unassembled WGS sequence"/>
</dbReference>
<comment type="caution">
    <text evidence="2">The sequence shown here is derived from an EMBL/GenBank/DDBJ whole genome shotgun (WGS) entry which is preliminary data.</text>
</comment>
<protein>
    <submittedName>
        <fullName evidence="2">Uncharacterized protein</fullName>
    </submittedName>
</protein>
<gene>
    <name evidence="2" type="ORF">G5714_021005</name>
</gene>
<evidence type="ECO:0000313" key="2">
    <source>
        <dbReference type="EMBL" id="KAF4098975.1"/>
    </source>
</evidence>
<proteinExistence type="predicted"/>
<feature type="region of interest" description="Disordered" evidence="1">
    <location>
        <begin position="1"/>
        <end position="26"/>
    </location>
</feature>
<feature type="compositionally biased region" description="Basic and acidic residues" evidence="1">
    <location>
        <begin position="95"/>
        <end position="121"/>
    </location>
</feature>
<sequence length="151" mass="17599">MNSRERDSRSKEPGEKCTLKHTRRESMQHKPNMCLDADGPEKFHSGELQTVTDEVTSVHPAYFELFSSFIFIFFGHSSVIKATVHASRMTRKLKEMSVREQNTAEEKEKQRKESALRDEAKPAQNACRGQLQIHRINSLNKHRPKFFLHLF</sequence>
<evidence type="ECO:0000256" key="1">
    <source>
        <dbReference type="SAM" id="MobiDB-lite"/>
    </source>
</evidence>
<feature type="region of interest" description="Disordered" evidence="1">
    <location>
        <begin position="95"/>
        <end position="124"/>
    </location>
</feature>
<dbReference type="EMBL" id="JAAMOB010000021">
    <property type="protein sequence ID" value="KAF4098975.1"/>
    <property type="molecule type" value="Genomic_DNA"/>
</dbReference>
<reference evidence="2 3" key="1">
    <citation type="submission" date="2020-04" db="EMBL/GenBank/DDBJ databases">
        <title>Chromosome-level genome assembly of a cyprinid fish Onychostoma macrolepis by integration of Nanopore Sequencing, Bionano and Hi-C technology.</title>
        <authorList>
            <person name="Wang D."/>
        </authorList>
    </citation>
    <scope>NUCLEOTIDE SEQUENCE [LARGE SCALE GENOMIC DNA]</scope>
    <source>
        <strain evidence="2">SWU-2019</strain>
        <tissue evidence="2">Muscle</tissue>
    </source>
</reference>
<keyword evidence="3" id="KW-1185">Reference proteome</keyword>
<name>A0A7J6BXA9_9TELE</name>